<dbReference type="EC" id="3.1.-.-" evidence="5"/>
<dbReference type="RefSeq" id="WP_163226853.1">
    <property type="nucleotide sequence ID" value="NZ_VYSG01000001.1"/>
</dbReference>
<dbReference type="CDD" id="cd16964">
    <property type="entry name" value="YqgF"/>
    <property type="match status" value="1"/>
</dbReference>
<dbReference type="InterPro" id="IPR012337">
    <property type="entry name" value="RNaseH-like_sf"/>
</dbReference>
<name>A0A6I5NCS1_9BIFI</name>
<evidence type="ECO:0000256" key="1">
    <source>
        <dbReference type="ARBA" id="ARBA00022490"/>
    </source>
</evidence>
<dbReference type="HAMAP" id="MF_00651">
    <property type="entry name" value="Nuclease_YqgF"/>
    <property type="match status" value="1"/>
</dbReference>
<dbReference type="NCBIfam" id="TIGR00250">
    <property type="entry name" value="RNAse_H_YqgF"/>
    <property type="match status" value="1"/>
</dbReference>
<dbReference type="GO" id="GO:0004518">
    <property type="term" value="F:nuclease activity"/>
    <property type="evidence" value="ECO:0007669"/>
    <property type="project" value="UniProtKB-KW"/>
</dbReference>
<dbReference type="InterPro" id="IPR005227">
    <property type="entry name" value="YqgF"/>
</dbReference>
<dbReference type="Pfam" id="PF03652">
    <property type="entry name" value="RuvX"/>
    <property type="match status" value="1"/>
</dbReference>
<comment type="subcellular location">
    <subcellularLocation>
        <location evidence="5">Cytoplasm</location>
    </subcellularLocation>
</comment>
<dbReference type="EMBL" id="VYSG01000001">
    <property type="protein sequence ID" value="NEG69264.1"/>
    <property type="molecule type" value="Genomic_DNA"/>
</dbReference>
<evidence type="ECO:0000256" key="4">
    <source>
        <dbReference type="ARBA" id="ARBA00022801"/>
    </source>
</evidence>
<dbReference type="PANTHER" id="PTHR33317:SF4">
    <property type="entry name" value="POLYNUCLEOTIDYL TRANSFERASE, RIBONUCLEASE H-LIKE SUPERFAMILY PROTEIN"/>
    <property type="match status" value="1"/>
</dbReference>
<dbReference type="Gene3D" id="3.30.420.140">
    <property type="entry name" value="YqgF/RNase H-like domain"/>
    <property type="match status" value="1"/>
</dbReference>
<dbReference type="GO" id="GO:0005829">
    <property type="term" value="C:cytosol"/>
    <property type="evidence" value="ECO:0007669"/>
    <property type="project" value="TreeGrafter"/>
</dbReference>
<evidence type="ECO:0000259" key="6">
    <source>
        <dbReference type="SMART" id="SM00732"/>
    </source>
</evidence>
<dbReference type="Proteomes" id="UP000469292">
    <property type="component" value="Unassembled WGS sequence"/>
</dbReference>
<keyword evidence="2 5" id="KW-0690">Ribosome biogenesis</keyword>
<feature type="domain" description="YqgF/RNase H-like" evidence="6">
    <location>
        <begin position="1"/>
        <end position="115"/>
    </location>
</feature>
<comment type="caution">
    <text evidence="7">The sequence shown here is derived from an EMBL/GenBank/DDBJ whole genome shotgun (WGS) entry which is preliminary data.</text>
</comment>
<evidence type="ECO:0000256" key="2">
    <source>
        <dbReference type="ARBA" id="ARBA00022517"/>
    </source>
</evidence>
<dbReference type="AlphaFoldDB" id="A0A6I5NCS1"/>
<keyword evidence="4 5" id="KW-0378">Hydrolase</keyword>
<dbReference type="InterPro" id="IPR037027">
    <property type="entry name" value="YqgF/RNaseH-like_dom_sf"/>
</dbReference>
<evidence type="ECO:0000313" key="7">
    <source>
        <dbReference type="EMBL" id="NEG69264.1"/>
    </source>
</evidence>
<dbReference type="GO" id="GO:0016788">
    <property type="term" value="F:hydrolase activity, acting on ester bonds"/>
    <property type="evidence" value="ECO:0007669"/>
    <property type="project" value="UniProtKB-UniRule"/>
</dbReference>
<dbReference type="GO" id="GO:0000967">
    <property type="term" value="P:rRNA 5'-end processing"/>
    <property type="evidence" value="ECO:0007669"/>
    <property type="project" value="UniProtKB-UniRule"/>
</dbReference>
<sequence length="155" mass="17127">MTWLGVDLGNARVGLALSDPEETMAHPAGNIQAYGDYLMTVDDVLDVIEDEHVTRVVVGLPLELDGREGPSARKARRWTSELIHALGDEVRDPASGINVMPDVTLLDERLTTVDSHRMLFDANVDSRKHRAMIDQQSAVVILQTALDSARQNEEQ</sequence>
<reference evidence="7 8" key="1">
    <citation type="submission" date="2019-09" db="EMBL/GenBank/DDBJ databases">
        <title>Phylogenetic characterization of a novel taxon of the genus Bifidobacterium: Bifidobacterium choloepi sp. nov.</title>
        <authorList>
            <person name="Modesto M."/>
            <person name="Satti M."/>
        </authorList>
    </citation>
    <scope>NUCLEOTIDE SEQUENCE [LARGE SCALE GENOMIC DNA]</scope>
    <source>
        <strain evidence="7 8">BRDM6</strain>
    </source>
</reference>
<proteinExistence type="inferred from homology"/>
<gene>
    <name evidence="7" type="primary">ruvX</name>
    <name evidence="7" type="ORF">F6S87_01200</name>
</gene>
<dbReference type="SMART" id="SM00732">
    <property type="entry name" value="YqgFc"/>
    <property type="match status" value="1"/>
</dbReference>
<keyword evidence="1 5" id="KW-0963">Cytoplasm</keyword>
<keyword evidence="8" id="KW-1185">Reference proteome</keyword>
<evidence type="ECO:0000313" key="8">
    <source>
        <dbReference type="Proteomes" id="UP000469292"/>
    </source>
</evidence>
<dbReference type="InterPro" id="IPR006641">
    <property type="entry name" value="YqgF/RNaseH-like_dom"/>
</dbReference>
<accession>A0A6I5NCS1</accession>
<dbReference type="PANTHER" id="PTHR33317">
    <property type="entry name" value="POLYNUCLEOTIDYL TRANSFERASE, RIBONUCLEASE H-LIKE SUPERFAMILY PROTEIN"/>
    <property type="match status" value="1"/>
</dbReference>
<protein>
    <recommendedName>
        <fullName evidence="5">Putative pre-16S rRNA nuclease</fullName>
        <ecNumber evidence="5">3.1.-.-</ecNumber>
    </recommendedName>
</protein>
<evidence type="ECO:0000256" key="5">
    <source>
        <dbReference type="HAMAP-Rule" id="MF_00651"/>
    </source>
</evidence>
<evidence type="ECO:0000256" key="3">
    <source>
        <dbReference type="ARBA" id="ARBA00022722"/>
    </source>
</evidence>
<organism evidence="7 8">
    <name type="scientific">Bifidobacterium choloepi</name>
    <dbReference type="NCBI Taxonomy" id="2614131"/>
    <lineage>
        <taxon>Bacteria</taxon>
        <taxon>Bacillati</taxon>
        <taxon>Actinomycetota</taxon>
        <taxon>Actinomycetes</taxon>
        <taxon>Bifidobacteriales</taxon>
        <taxon>Bifidobacteriaceae</taxon>
        <taxon>Bifidobacterium</taxon>
    </lineage>
</organism>
<comment type="function">
    <text evidence="5">Could be a nuclease involved in processing of the 5'-end of pre-16S rRNA.</text>
</comment>
<comment type="similarity">
    <text evidence="5">Belongs to the YqgF HJR family.</text>
</comment>
<keyword evidence="3 5" id="KW-0540">Nuclease</keyword>
<dbReference type="SUPFAM" id="SSF53098">
    <property type="entry name" value="Ribonuclease H-like"/>
    <property type="match status" value="1"/>
</dbReference>